<reference evidence="8" key="1">
    <citation type="submission" date="2015-10" db="EMBL/GenBank/DDBJ databases">
        <authorList>
            <person name="Regsiter A."/>
            <person name="william w."/>
        </authorList>
    </citation>
    <scope>NUCLEOTIDE SEQUENCE [LARGE SCALE GENOMIC DNA]</scope>
</reference>
<organism evidence="7 8">
    <name type="scientific">Planktothrix tepida PCC 9214</name>
    <dbReference type="NCBI Taxonomy" id="671072"/>
    <lineage>
        <taxon>Bacteria</taxon>
        <taxon>Bacillati</taxon>
        <taxon>Cyanobacteriota</taxon>
        <taxon>Cyanophyceae</taxon>
        <taxon>Oscillatoriophycideae</taxon>
        <taxon>Oscillatoriales</taxon>
        <taxon>Microcoleaceae</taxon>
        <taxon>Planktothrix</taxon>
    </lineage>
</organism>
<dbReference type="AlphaFoldDB" id="A0A1J1LEZ6"/>
<dbReference type="InterPro" id="IPR001173">
    <property type="entry name" value="Glyco_trans_2-like"/>
</dbReference>
<keyword evidence="3" id="KW-0328">Glycosyltransferase</keyword>
<keyword evidence="5" id="KW-1133">Transmembrane helix</keyword>
<evidence type="ECO:0000313" key="8">
    <source>
        <dbReference type="Proteomes" id="UP000184315"/>
    </source>
</evidence>
<dbReference type="GO" id="GO:0016757">
    <property type="term" value="F:glycosyltransferase activity"/>
    <property type="evidence" value="ECO:0007669"/>
    <property type="project" value="UniProtKB-KW"/>
</dbReference>
<keyword evidence="8" id="KW-1185">Reference proteome</keyword>
<dbReference type="SUPFAM" id="SSF53448">
    <property type="entry name" value="Nucleotide-diphospho-sugar transferases"/>
    <property type="match status" value="1"/>
</dbReference>
<evidence type="ECO:0000256" key="1">
    <source>
        <dbReference type="ARBA" id="ARBA00004776"/>
    </source>
</evidence>
<keyword evidence="5" id="KW-0472">Membrane</keyword>
<evidence type="ECO:0000313" key="7">
    <source>
        <dbReference type="EMBL" id="CUR30476.1"/>
    </source>
</evidence>
<dbReference type="STRING" id="671072.PL9214290066"/>
<keyword evidence="5" id="KW-0812">Transmembrane</keyword>
<dbReference type="Pfam" id="PF00535">
    <property type="entry name" value="Glycos_transf_2"/>
    <property type="match status" value="1"/>
</dbReference>
<evidence type="ECO:0000256" key="2">
    <source>
        <dbReference type="ARBA" id="ARBA00006739"/>
    </source>
</evidence>
<protein>
    <submittedName>
        <fullName evidence="7">Predicted glycosyltransferase</fullName>
    </submittedName>
</protein>
<dbReference type="EMBL" id="CZDF01000132">
    <property type="protein sequence ID" value="CUR30476.1"/>
    <property type="molecule type" value="Genomic_DNA"/>
</dbReference>
<dbReference type="PANTHER" id="PTHR43179">
    <property type="entry name" value="RHAMNOSYLTRANSFERASE WBBL"/>
    <property type="match status" value="1"/>
</dbReference>
<sequence>MIYWITVNYYSTELIQRLIDSIVVETFHGIVETRHGTSLQGINYQIIIINNSPDDHSIYQLKSPSILILDSPENIGFGRACNIGLNSVYQQDPQALVWLINPDAYLSKNALSQAVDFFERYPELSILGTVIYKSTGELEFTRGEFNPKIGKIIVSNTVSESLQNQPYQLTEWVSGCSLLINLKNFNQCPQFDPNYFLYYEDFDFCLRYRNQGHQIGITSKIKVFHETSSITHRNPTLKIKYSIYSYLLSLNKHTSKSVLFYWLLRISFVSLITLLITPQKSQSKLKGVIRFIVRHCLRITQLQ</sequence>
<dbReference type="RefSeq" id="WP_072717478.1">
    <property type="nucleotide sequence ID" value="NZ_LN889782.1"/>
</dbReference>
<gene>
    <name evidence="7" type="ORF">PL9214290066</name>
</gene>
<comment type="similarity">
    <text evidence="2">Belongs to the glycosyltransferase 2 family.</text>
</comment>
<proteinExistence type="inferred from homology"/>
<dbReference type="OrthoDB" id="9813495at2"/>
<evidence type="ECO:0000256" key="4">
    <source>
        <dbReference type="ARBA" id="ARBA00022679"/>
    </source>
</evidence>
<feature type="transmembrane region" description="Helical" evidence="5">
    <location>
        <begin position="259"/>
        <end position="277"/>
    </location>
</feature>
<dbReference type="Gene3D" id="3.90.550.10">
    <property type="entry name" value="Spore Coat Polysaccharide Biosynthesis Protein SpsA, Chain A"/>
    <property type="match status" value="1"/>
</dbReference>
<dbReference type="PANTHER" id="PTHR43179:SF12">
    <property type="entry name" value="GALACTOFURANOSYLTRANSFERASE GLFT2"/>
    <property type="match status" value="1"/>
</dbReference>
<evidence type="ECO:0000256" key="3">
    <source>
        <dbReference type="ARBA" id="ARBA00022676"/>
    </source>
</evidence>
<dbReference type="Proteomes" id="UP000184315">
    <property type="component" value="Unassembled WGS sequence"/>
</dbReference>
<name>A0A1J1LEZ6_9CYAN</name>
<comment type="pathway">
    <text evidence="1">Cell wall biogenesis; cell wall polysaccharide biosynthesis.</text>
</comment>
<keyword evidence="4 7" id="KW-0808">Transferase</keyword>
<feature type="domain" description="Glycosyltransferase 2-like" evidence="6">
    <location>
        <begin position="25"/>
        <end position="150"/>
    </location>
</feature>
<evidence type="ECO:0000259" key="6">
    <source>
        <dbReference type="Pfam" id="PF00535"/>
    </source>
</evidence>
<dbReference type="InterPro" id="IPR029044">
    <property type="entry name" value="Nucleotide-diphossugar_trans"/>
</dbReference>
<evidence type="ECO:0000256" key="5">
    <source>
        <dbReference type="SAM" id="Phobius"/>
    </source>
</evidence>
<accession>A0A1J1LEZ6</accession>